<evidence type="ECO:0000256" key="5">
    <source>
        <dbReference type="ARBA" id="ARBA00023077"/>
    </source>
</evidence>
<keyword evidence="5 9" id="KW-0798">TonB box</keyword>
<dbReference type="Gene3D" id="2.170.130.10">
    <property type="entry name" value="TonB-dependent receptor, plug domain"/>
    <property type="match status" value="1"/>
</dbReference>
<keyword evidence="13" id="KW-0675">Receptor</keyword>
<feature type="domain" description="TonB-dependent receptor plug" evidence="12">
    <location>
        <begin position="113"/>
        <end position="233"/>
    </location>
</feature>
<dbReference type="SUPFAM" id="SSF49464">
    <property type="entry name" value="Carboxypeptidase regulatory domain-like"/>
    <property type="match status" value="1"/>
</dbReference>
<evidence type="ECO:0000256" key="6">
    <source>
        <dbReference type="ARBA" id="ARBA00023136"/>
    </source>
</evidence>
<comment type="subcellular location">
    <subcellularLocation>
        <location evidence="1 8">Cell outer membrane</location>
        <topology evidence="1 8">Multi-pass membrane protein</topology>
    </subcellularLocation>
</comment>
<dbReference type="InterPro" id="IPR037066">
    <property type="entry name" value="Plug_dom_sf"/>
</dbReference>
<name>A0A9X1XSU4_9FLAO</name>
<comment type="similarity">
    <text evidence="8 9">Belongs to the TonB-dependent receptor family.</text>
</comment>
<dbReference type="Gene3D" id="2.40.170.20">
    <property type="entry name" value="TonB-dependent receptor, beta-barrel domain"/>
    <property type="match status" value="1"/>
</dbReference>
<evidence type="ECO:0000256" key="7">
    <source>
        <dbReference type="ARBA" id="ARBA00023237"/>
    </source>
</evidence>
<reference evidence="13" key="1">
    <citation type="submission" date="2022-04" db="EMBL/GenBank/DDBJ databases">
        <title>Flavobacterium pygoscelis sp. nov. isolated from Chinstrap chick (Pygoscelis antarcticus).</title>
        <authorList>
            <person name="Irgang R."/>
            <person name="Poblete-Morales M."/>
            <person name="Avendano-Herrera R."/>
        </authorList>
    </citation>
    <scope>NUCLEOTIDE SEQUENCE</scope>
    <source>
        <strain evidence="13">I-SCBP12n</strain>
    </source>
</reference>
<dbReference type="GO" id="GO:0009279">
    <property type="term" value="C:cell outer membrane"/>
    <property type="evidence" value="ECO:0007669"/>
    <property type="project" value="UniProtKB-SubCell"/>
</dbReference>
<dbReference type="InterPro" id="IPR000531">
    <property type="entry name" value="Beta-barrel_TonB"/>
</dbReference>
<dbReference type="RefSeq" id="WP_248428250.1">
    <property type="nucleotide sequence ID" value="NZ_JALNUB010000004.1"/>
</dbReference>
<evidence type="ECO:0000256" key="2">
    <source>
        <dbReference type="ARBA" id="ARBA00022448"/>
    </source>
</evidence>
<feature type="domain" description="TonB-dependent receptor-like beta-barrel" evidence="11">
    <location>
        <begin position="413"/>
        <end position="848"/>
    </location>
</feature>
<evidence type="ECO:0000256" key="9">
    <source>
        <dbReference type="RuleBase" id="RU003357"/>
    </source>
</evidence>
<dbReference type="SUPFAM" id="SSF56935">
    <property type="entry name" value="Porins"/>
    <property type="match status" value="1"/>
</dbReference>
<evidence type="ECO:0000256" key="3">
    <source>
        <dbReference type="ARBA" id="ARBA00022452"/>
    </source>
</evidence>
<keyword evidence="14" id="KW-1185">Reference proteome</keyword>
<evidence type="ECO:0000259" key="11">
    <source>
        <dbReference type="Pfam" id="PF00593"/>
    </source>
</evidence>
<dbReference type="NCBIfam" id="TIGR04056">
    <property type="entry name" value="OMP_RagA_SusC"/>
    <property type="match status" value="1"/>
</dbReference>
<dbReference type="NCBIfam" id="TIGR04057">
    <property type="entry name" value="SusC_RagA_signa"/>
    <property type="match status" value="1"/>
</dbReference>
<dbReference type="Proteomes" id="UP001139260">
    <property type="component" value="Unassembled WGS sequence"/>
</dbReference>
<evidence type="ECO:0000256" key="4">
    <source>
        <dbReference type="ARBA" id="ARBA00022692"/>
    </source>
</evidence>
<dbReference type="PROSITE" id="PS52016">
    <property type="entry name" value="TONB_DEPENDENT_REC_3"/>
    <property type="match status" value="1"/>
</dbReference>
<dbReference type="Gene3D" id="2.60.40.1120">
    <property type="entry name" value="Carboxypeptidase-like, regulatory domain"/>
    <property type="match status" value="1"/>
</dbReference>
<dbReference type="InterPro" id="IPR023996">
    <property type="entry name" value="TonB-dep_OMP_SusC/RagA"/>
</dbReference>
<dbReference type="AlphaFoldDB" id="A0A9X1XSU4"/>
<dbReference type="InterPro" id="IPR023997">
    <property type="entry name" value="TonB-dep_OMP_SusC/RagA_CS"/>
</dbReference>
<keyword evidence="7 8" id="KW-0998">Cell outer membrane</keyword>
<dbReference type="InterPro" id="IPR036942">
    <property type="entry name" value="Beta-barrel_TonB_sf"/>
</dbReference>
<keyword evidence="10" id="KW-0732">Signal</keyword>
<keyword evidence="2 8" id="KW-0813">Transport</keyword>
<keyword evidence="4 8" id="KW-0812">Transmembrane</keyword>
<evidence type="ECO:0000256" key="8">
    <source>
        <dbReference type="PROSITE-ProRule" id="PRU01360"/>
    </source>
</evidence>
<sequence>MRLKFKWIYTLLIALSMQLAFAQEKTVTGVVSDVSGPVPGANVIVKGTNRSVQTDFNGSYSIKAKVGEVLQFSFIGMNSSSVTVGASNTINVKLKSDSQDLDEVVVVGYGTQKKRDVNGAISKIGGDKIKNIPVQSFDQSLSGAASGVNASSPNGVLGNQAVIRIRGINSINLSSYPLIVIDGVPSWNGDNLNQSNAANNPLSDINQADIESVEVLKDASSAAIYGSRAAAGVILITTKKGKLGKVSINFDSSVSFTSAYNLIPLLNANEFTEIKNEGLANFGTPANGTTRGFYTMKDANGNLVDTNWYDYAYRTGVAFNHNLSISGATENTKYFLSAGQLEQEGMFINNDFRRQTGRFTLDQKVNSWINIGGTFSYTNAKTNGLNTGSANGAAFAASGAARLAFVQAPNVGPFNNDGTYNLRGNQIGYGNNLTALQYVNAKYLTDTNTFIAQNDHIISNFYIGLKIAKGLNFKSLYGIDNLIIENKDFLGPLQGDGFTDKGTASNTMNRYTRKSIQNILDYNLTLAEKNNFSALLGTERQYSKTDAWGATRKTVSDPFFNEYQGGYSTIVPAGNLLIENYLESYFGRVNYDYDKKYYFSINGRRDGYSAFAPGNKWGNFYGGSLGWTVSEEDFFKNSAIGNVLNQFKLRASYGLVGNNQGIASYASSSFFNAGLNGTNPTLFYAQAGNKNLTWETSKKTDFGLNFGLFNDRITGELGYYKNNIDGLILSVPQASSTGIPDSSILANVGSMSNTGYELTLNAKVLSNGDFKWNTSFNISTQKNRVLSLDANDSDIITATALENTSITRVNESIGNFYIVKTGGVNPANGRRIFYYRDGTAVQYDHASPVASRWTKVSDGSVTRAANQAADAVVLGPALPKYYGGFSNTFMYKGFDLNVSLYFSGGNYVYNGTKAGLHDQRVWNNSADVLNRWRNPGDVTDIPKIVFGDNISNGSSMPISDNLEKGDFVKVRNIAFGYSLPKSLLDRVQLSNLRFYLSVQNAFTFTNYSGFDPEISTNGNSNGSPSVDRNSAPIARTFSFGLNLSL</sequence>
<evidence type="ECO:0000313" key="13">
    <source>
        <dbReference type="EMBL" id="MCK8141936.1"/>
    </source>
</evidence>
<dbReference type="InterPro" id="IPR012910">
    <property type="entry name" value="Plug_dom"/>
</dbReference>
<dbReference type="Pfam" id="PF13715">
    <property type="entry name" value="CarbopepD_reg_2"/>
    <property type="match status" value="1"/>
</dbReference>
<keyword evidence="6 8" id="KW-0472">Membrane</keyword>
<dbReference type="Pfam" id="PF07715">
    <property type="entry name" value="Plug"/>
    <property type="match status" value="1"/>
</dbReference>
<feature type="signal peptide" evidence="10">
    <location>
        <begin position="1"/>
        <end position="22"/>
    </location>
</feature>
<evidence type="ECO:0000313" key="14">
    <source>
        <dbReference type="Proteomes" id="UP001139260"/>
    </source>
</evidence>
<dbReference type="EMBL" id="JALNUB010000004">
    <property type="protein sequence ID" value="MCK8141936.1"/>
    <property type="molecule type" value="Genomic_DNA"/>
</dbReference>
<evidence type="ECO:0000256" key="1">
    <source>
        <dbReference type="ARBA" id="ARBA00004571"/>
    </source>
</evidence>
<accession>A0A9X1XSU4</accession>
<keyword evidence="3 8" id="KW-1134">Transmembrane beta strand</keyword>
<dbReference type="Pfam" id="PF00593">
    <property type="entry name" value="TonB_dep_Rec_b-barrel"/>
    <property type="match status" value="1"/>
</dbReference>
<dbReference type="InterPro" id="IPR039426">
    <property type="entry name" value="TonB-dep_rcpt-like"/>
</dbReference>
<protein>
    <submittedName>
        <fullName evidence="13">TonB-dependent receptor</fullName>
    </submittedName>
</protein>
<gene>
    <name evidence="13" type="ORF">MW871_08520</name>
</gene>
<evidence type="ECO:0000259" key="12">
    <source>
        <dbReference type="Pfam" id="PF07715"/>
    </source>
</evidence>
<organism evidence="13 14">
    <name type="scientific">Flavobacterium pygoscelis</name>
    <dbReference type="NCBI Taxonomy" id="2893176"/>
    <lineage>
        <taxon>Bacteria</taxon>
        <taxon>Pseudomonadati</taxon>
        <taxon>Bacteroidota</taxon>
        <taxon>Flavobacteriia</taxon>
        <taxon>Flavobacteriales</taxon>
        <taxon>Flavobacteriaceae</taxon>
        <taxon>Flavobacterium</taxon>
    </lineage>
</organism>
<proteinExistence type="inferred from homology"/>
<evidence type="ECO:0000256" key="10">
    <source>
        <dbReference type="SAM" id="SignalP"/>
    </source>
</evidence>
<comment type="caution">
    <text evidence="13">The sequence shown here is derived from an EMBL/GenBank/DDBJ whole genome shotgun (WGS) entry which is preliminary data.</text>
</comment>
<feature type="chain" id="PRO_5040721663" evidence="10">
    <location>
        <begin position="23"/>
        <end position="1045"/>
    </location>
</feature>
<dbReference type="InterPro" id="IPR008969">
    <property type="entry name" value="CarboxyPept-like_regulatory"/>
</dbReference>